<reference evidence="7 8" key="1">
    <citation type="submission" date="2017-02" db="EMBL/GenBank/DDBJ databases">
        <title>Genome sequence of Microcystis aeruginosa KW.</title>
        <authorList>
            <person name="Oh H.-M."/>
            <person name="Ahn C.-Y."/>
            <person name="Jeong H."/>
            <person name="Srivastava A."/>
            <person name="Lee H.-G."/>
            <person name="Kang S.-R."/>
        </authorList>
    </citation>
    <scope>NUCLEOTIDE SEQUENCE [LARGE SCALE GENOMIC DNA]</scope>
    <source>
        <strain evidence="7 8">KW</strain>
    </source>
</reference>
<evidence type="ECO:0000256" key="2">
    <source>
        <dbReference type="ARBA" id="ARBA00022475"/>
    </source>
</evidence>
<dbReference type="InterPro" id="IPR051539">
    <property type="entry name" value="T4SS-coupling_protein"/>
</dbReference>
<dbReference type="EMBL" id="MVGR01000002">
    <property type="protein sequence ID" value="OPF19775.1"/>
    <property type="molecule type" value="Genomic_DNA"/>
</dbReference>
<evidence type="ECO:0000256" key="3">
    <source>
        <dbReference type="ARBA" id="ARBA00022692"/>
    </source>
</evidence>
<evidence type="ECO:0000313" key="7">
    <source>
        <dbReference type="EMBL" id="OPF19775.1"/>
    </source>
</evidence>
<name>A0A1V4BYT5_MICAE</name>
<accession>A0A1V4BYT5</accession>
<dbReference type="PANTHER" id="PTHR37937:SF1">
    <property type="entry name" value="CONJUGATIVE TRANSFER: DNA TRANSPORT"/>
    <property type="match status" value="1"/>
</dbReference>
<protein>
    <recommendedName>
        <fullName evidence="6">Type IV secretion system coupling protein TraD DNA-binding domain-containing protein</fullName>
    </recommendedName>
</protein>
<dbReference type="RefSeq" id="WP_079205736.1">
    <property type="nucleotide sequence ID" value="NZ_MVGR01000002.1"/>
</dbReference>
<dbReference type="Gene3D" id="1.10.8.80">
    <property type="entry name" value="Magnesium chelatase subunit I, C-Terminal domain"/>
    <property type="match status" value="1"/>
</dbReference>
<evidence type="ECO:0000313" key="8">
    <source>
        <dbReference type="Proteomes" id="UP000189835"/>
    </source>
</evidence>
<proteinExistence type="predicted"/>
<dbReference type="Gene3D" id="3.40.50.300">
    <property type="entry name" value="P-loop containing nucleotide triphosphate hydrolases"/>
    <property type="match status" value="2"/>
</dbReference>
<evidence type="ECO:0000259" key="6">
    <source>
        <dbReference type="Pfam" id="PF10412"/>
    </source>
</evidence>
<gene>
    <name evidence="7" type="ORF">B1L04_03045</name>
</gene>
<keyword evidence="3" id="KW-0812">Transmembrane</keyword>
<keyword evidence="2" id="KW-1003">Cell membrane</keyword>
<dbReference type="Pfam" id="PF10412">
    <property type="entry name" value="TrwB_AAD_bind"/>
    <property type="match status" value="1"/>
</dbReference>
<keyword evidence="5" id="KW-0472">Membrane</keyword>
<keyword evidence="4" id="KW-1133">Transmembrane helix</keyword>
<dbReference type="InterPro" id="IPR027417">
    <property type="entry name" value="P-loop_NTPase"/>
</dbReference>
<feature type="domain" description="Type IV secretion system coupling protein TraD DNA-binding" evidence="6">
    <location>
        <begin position="62"/>
        <end position="412"/>
    </location>
</feature>
<dbReference type="SUPFAM" id="SSF52540">
    <property type="entry name" value="P-loop containing nucleoside triphosphate hydrolases"/>
    <property type="match status" value="1"/>
</dbReference>
<dbReference type="GO" id="GO:0005886">
    <property type="term" value="C:plasma membrane"/>
    <property type="evidence" value="ECO:0007669"/>
    <property type="project" value="UniProtKB-SubCell"/>
</dbReference>
<evidence type="ECO:0000256" key="5">
    <source>
        <dbReference type="ARBA" id="ARBA00023136"/>
    </source>
</evidence>
<sequence>MSDLDIYRHLGPQDPISLTEKLLAIPPVSDGGLSLHDEPAPIEVPPVLLPPGRNETHYLFVGGYYLPLSKAEGHTLLVGSTGSGKSKLTYPAIGHACATLSPRKGLVVIFDPKGDMYPLAHYFAQKQRVPLHYFNVTDDRSVAWDIAGDAENYLDILHELISILIPLGNAHDPFWVQGAQSVALACALSLQHTRGTNWGLHDLYNACFARLDKLIAFLRLNPSNEPTIERMLESEASKTVSGIMMQLSVSLQAMRLAAAHQYHTPRKNWVSLKKIVQEGGIVVIGQKQTSRASTTPIMRAMFKRLSDLILDLPEYSHPPTYLFIDEFAYLGAQLPGIMDLLTFSRSKRCQVYLTVQNIDQLRENYGPNGSESIVSNCEFQVLLRAGSVATAEWASRLAGQERVLQPSFSHSGSGFSQSWSFVTRERLLPDEFRTLPRANPVHGLEYVFISPYSGVVRTHLPADRVNYLQPPVSKVPARVEKPAHKGDLPRWNPDVVPGLGVASSSKEEFVRQGSTEFEQAIRRNVWDLFQSMTDEALHDFFSH</sequence>
<organism evidence="7 8">
    <name type="scientific">Microcystis aeruginosa KW</name>
    <dbReference type="NCBI Taxonomy" id="1960155"/>
    <lineage>
        <taxon>Bacteria</taxon>
        <taxon>Bacillati</taxon>
        <taxon>Cyanobacteriota</taxon>
        <taxon>Cyanophyceae</taxon>
        <taxon>Oscillatoriophycideae</taxon>
        <taxon>Chroococcales</taxon>
        <taxon>Microcystaceae</taxon>
        <taxon>Microcystis</taxon>
    </lineage>
</organism>
<dbReference type="Proteomes" id="UP000189835">
    <property type="component" value="Unassembled WGS sequence"/>
</dbReference>
<dbReference type="CDD" id="cd01127">
    <property type="entry name" value="TrwB_TraG_TraD_VirD4"/>
    <property type="match status" value="1"/>
</dbReference>
<comment type="subcellular location">
    <subcellularLocation>
        <location evidence="1">Cell membrane</location>
        <topology evidence="1">Multi-pass membrane protein</topology>
    </subcellularLocation>
</comment>
<dbReference type="InterPro" id="IPR019476">
    <property type="entry name" value="T4SS_TraD_DNA-bd"/>
</dbReference>
<comment type="caution">
    <text evidence="7">The sequence shown here is derived from an EMBL/GenBank/DDBJ whole genome shotgun (WGS) entry which is preliminary data.</text>
</comment>
<evidence type="ECO:0000256" key="1">
    <source>
        <dbReference type="ARBA" id="ARBA00004651"/>
    </source>
</evidence>
<dbReference type="PANTHER" id="PTHR37937">
    <property type="entry name" value="CONJUGATIVE TRANSFER: DNA TRANSPORT"/>
    <property type="match status" value="1"/>
</dbReference>
<dbReference type="AlphaFoldDB" id="A0A1V4BYT5"/>
<evidence type="ECO:0000256" key="4">
    <source>
        <dbReference type="ARBA" id="ARBA00022989"/>
    </source>
</evidence>